<dbReference type="Proteomes" id="UP000220158">
    <property type="component" value="Chromosome 1"/>
</dbReference>
<keyword evidence="3" id="KW-1185">Reference proteome</keyword>
<dbReference type="VEuPathDB" id="PlasmoDB:PRELSG_0115200"/>
<feature type="compositionally biased region" description="Basic and acidic residues" evidence="1">
    <location>
        <begin position="144"/>
        <end position="164"/>
    </location>
</feature>
<proteinExistence type="predicted"/>
<gene>
    <name evidence="2" type="ORF">PRELSG_0115200</name>
</gene>
<evidence type="ECO:0000313" key="2">
    <source>
        <dbReference type="EMBL" id="CRG98501.1"/>
    </source>
</evidence>
<evidence type="ECO:0000256" key="1">
    <source>
        <dbReference type="SAM" id="MobiDB-lite"/>
    </source>
</evidence>
<dbReference type="OrthoDB" id="371817at2759"/>
<dbReference type="RefSeq" id="XP_028531511.1">
    <property type="nucleotide sequence ID" value="XM_028679544.1"/>
</dbReference>
<feature type="region of interest" description="Disordered" evidence="1">
    <location>
        <begin position="108"/>
        <end position="164"/>
    </location>
</feature>
<accession>A0A1J1H137</accession>
<sequence length="457" mass="54235">MGKEKKKLFKNYNSFKKNLVNIIPLKKNIINELESNQKEKKISTDLITFSEQQYINSEIYDKILNLDSQGKIQKSKKSSNFSKNGYIDDFLYEYKNNYENILRKKTDKNKKNGKKGKNEETEETEGEDGEGEEEEEEEEEGEREGEGEGEGKYGEEEKEGIYENEIEERYYHKKLENKQYDKQYVDEYNEKEKYKDAYECEKEEINVDKKSEIKKEESINYNYWKDIVSKNNIILNKSRNDIKNISEESIIKDILLDIYKNTVEHKKTNFLCLEEILKKINLILKKQIEMNNASISHKSERQLLFQNIYELKKQIADKAFSSLSNKDFTKCCIKNICEENMRNKIDKAVKGDILNFKKLEKINKKNDKYFKDAYENSKTKNENINLFLYHLNELEKSIYTFTHFCRNISSLTYPDGRIGLNSLEQKVCLFLHDPKAMRLIRSLEKNLTKIKSICTNI</sequence>
<reference evidence="2 3" key="1">
    <citation type="submission" date="2015-04" db="EMBL/GenBank/DDBJ databases">
        <authorList>
            <consortium name="Pathogen Informatics"/>
        </authorList>
    </citation>
    <scope>NUCLEOTIDE SEQUENCE [LARGE SCALE GENOMIC DNA]</scope>
    <source>
        <strain evidence="2 3">SGS1</strain>
    </source>
</reference>
<dbReference type="AlphaFoldDB" id="A0A1J1H137"/>
<name>A0A1J1H137_PLARL</name>
<dbReference type="EMBL" id="LN835296">
    <property type="protein sequence ID" value="CRG98501.1"/>
    <property type="molecule type" value="Genomic_DNA"/>
</dbReference>
<feature type="compositionally biased region" description="Acidic residues" evidence="1">
    <location>
        <begin position="120"/>
        <end position="143"/>
    </location>
</feature>
<dbReference type="GeneID" id="39734402"/>
<evidence type="ECO:0000313" key="3">
    <source>
        <dbReference type="Proteomes" id="UP000220158"/>
    </source>
</evidence>
<organism evidence="2 3">
    <name type="scientific">Plasmodium relictum</name>
    <dbReference type="NCBI Taxonomy" id="85471"/>
    <lineage>
        <taxon>Eukaryota</taxon>
        <taxon>Sar</taxon>
        <taxon>Alveolata</taxon>
        <taxon>Apicomplexa</taxon>
        <taxon>Aconoidasida</taxon>
        <taxon>Haemosporida</taxon>
        <taxon>Plasmodiidae</taxon>
        <taxon>Plasmodium</taxon>
        <taxon>Plasmodium (Haemamoeba)</taxon>
    </lineage>
</organism>
<protein>
    <submittedName>
        <fullName evidence="2">Uncharacterized protein</fullName>
    </submittedName>
</protein>
<dbReference type="KEGG" id="prel:PRELSG_0115200"/>